<feature type="transmembrane region" description="Helical" evidence="6">
    <location>
        <begin position="83"/>
        <end position="100"/>
    </location>
</feature>
<accession>A0A2P6PAH8</accession>
<evidence type="ECO:0000256" key="6">
    <source>
        <dbReference type="SAM" id="Phobius"/>
    </source>
</evidence>
<keyword evidence="9" id="KW-1185">Reference proteome</keyword>
<evidence type="ECO:0000256" key="1">
    <source>
        <dbReference type="ARBA" id="ARBA00004370"/>
    </source>
</evidence>
<organism evidence="8 9">
    <name type="scientific">Rosa chinensis</name>
    <name type="common">China rose</name>
    <dbReference type="NCBI Taxonomy" id="74649"/>
    <lineage>
        <taxon>Eukaryota</taxon>
        <taxon>Viridiplantae</taxon>
        <taxon>Streptophyta</taxon>
        <taxon>Embryophyta</taxon>
        <taxon>Tracheophyta</taxon>
        <taxon>Spermatophyta</taxon>
        <taxon>Magnoliopsida</taxon>
        <taxon>eudicotyledons</taxon>
        <taxon>Gunneridae</taxon>
        <taxon>Pentapetalae</taxon>
        <taxon>rosids</taxon>
        <taxon>fabids</taxon>
        <taxon>Rosales</taxon>
        <taxon>Rosaceae</taxon>
        <taxon>Rosoideae</taxon>
        <taxon>Rosoideae incertae sedis</taxon>
        <taxon>Rosa</taxon>
    </lineage>
</organism>
<proteinExistence type="inferred from homology"/>
<dbReference type="PANTHER" id="PTHR11863">
    <property type="entry name" value="STEROL DESATURASE"/>
    <property type="match status" value="1"/>
</dbReference>
<reference evidence="8 9" key="1">
    <citation type="journal article" date="2018" name="Nat. Genet.">
        <title>The Rosa genome provides new insights in the design of modern roses.</title>
        <authorList>
            <person name="Bendahmane M."/>
        </authorList>
    </citation>
    <scope>NUCLEOTIDE SEQUENCE [LARGE SCALE GENOMIC DNA]</scope>
    <source>
        <strain evidence="9">cv. Old Blush</strain>
    </source>
</reference>
<dbReference type="GO" id="GO:0102772">
    <property type="term" value="F:sphingolipid C4-monooxygenase activity"/>
    <property type="evidence" value="ECO:0007669"/>
    <property type="project" value="UniProtKB-EC"/>
</dbReference>
<dbReference type="EC" id="1.14.18.5" evidence="8"/>
<sequence>MGIASDEILGMFIPIILYWLYAAVIISIEKLVPKYKLRSSEEQDKRNHLVSKGTVIKGVVLQQALQACTATLLYILTNRDNDAAASFLIAMVVMNTWQYFMHRYMHENKFLYKHVHSQHHRLVAPYAYGALYNHPLEGLLVDTMAGAVSFLVSGMSPRTSIFFFSFATIKAVDDHSGLFNFPWHPFHVLFENNSLYHDLHHQPSGIKYNYSRPFFVFWDKILGTYHMPMIPPSYEDAIWTVTK</sequence>
<dbReference type="InterPro" id="IPR050307">
    <property type="entry name" value="Sterol_Desaturase_Related"/>
</dbReference>
<evidence type="ECO:0000313" key="8">
    <source>
        <dbReference type="EMBL" id="PRQ18925.1"/>
    </source>
</evidence>
<dbReference type="OMA" id="RTSIYFY"/>
<keyword evidence="8" id="KW-0560">Oxidoreductase</keyword>
<evidence type="ECO:0000256" key="2">
    <source>
        <dbReference type="ARBA" id="ARBA00009324"/>
    </source>
</evidence>
<dbReference type="STRING" id="74649.A0A2P6PAH8"/>
<keyword evidence="5 6" id="KW-0472">Membrane</keyword>
<evidence type="ECO:0000256" key="5">
    <source>
        <dbReference type="ARBA" id="ARBA00023136"/>
    </source>
</evidence>
<feature type="transmembrane region" description="Helical" evidence="6">
    <location>
        <begin position="12"/>
        <end position="33"/>
    </location>
</feature>
<evidence type="ECO:0000259" key="7">
    <source>
        <dbReference type="Pfam" id="PF04116"/>
    </source>
</evidence>
<dbReference type="GO" id="GO:0005506">
    <property type="term" value="F:iron ion binding"/>
    <property type="evidence" value="ECO:0007669"/>
    <property type="project" value="InterPro"/>
</dbReference>
<keyword evidence="8" id="KW-0503">Monooxygenase</keyword>
<comment type="similarity">
    <text evidence="2">Belongs to the sterol desaturase family.</text>
</comment>
<dbReference type="Proteomes" id="UP000238479">
    <property type="component" value="Chromosome 7"/>
</dbReference>
<evidence type="ECO:0000256" key="3">
    <source>
        <dbReference type="ARBA" id="ARBA00022692"/>
    </source>
</evidence>
<gene>
    <name evidence="8" type="ORF">RchiOBHm_Chr7g0211541</name>
</gene>
<keyword evidence="4 6" id="KW-1133">Transmembrane helix</keyword>
<comment type="caution">
    <text evidence="8">The sequence shown here is derived from an EMBL/GenBank/DDBJ whole genome shotgun (WGS) entry which is preliminary data.</text>
</comment>
<dbReference type="Gramene" id="PRQ18925">
    <property type="protein sequence ID" value="PRQ18925"/>
    <property type="gene ID" value="RchiOBHm_Chr7g0211541"/>
</dbReference>
<dbReference type="InterPro" id="IPR006694">
    <property type="entry name" value="Fatty_acid_hydroxylase"/>
</dbReference>
<protein>
    <submittedName>
        <fullName evidence="8">Putative sphingolipid C4-monooxygenase</fullName>
        <ecNumber evidence="8">1.14.18.5</ecNumber>
    </submittedName>
</protein>
<comment type="subcellular location">
    <subcellularLocation>
        <location evidence="1">Membrane</location>
    </subcellularLocation>
</comment>
<name>A0A2P6PAH8_ROSCH</name>
<evidence type="ECO:0000256" key="4">
    <source>
        <dbReference type="ARBA" id="ARBA00022989"/>
    </source>
</evidence>
<evidence type="ECO:0000313" key="9">
    <source>
        <dbReference type="Proteomes" id="UP000238479"/>
    </source>
</evidence>
<dbReference type="AlphaFoldDB" id="A0A2P6PAH8"/>
<dbReference type="EMBL" id="PDCK01000045">
    <property type="protein sequence ID" value="PRQ18925.1"/>
    <property type="molecule type" value="Genomic_DNA"/>
</dbReference>
<dbReference type="Pfam" id="PF04116">
    <property type="entry name" value="FA_hydroxylase"/>
    <property type="match status" value="1"/>
</dbReference>
<keyword evidence="3 6" id="KW-0812">Transmembrane</keyword>
<dbReference type="GO" id="GO:0008610">
    <property type="term" value="P:lipid biosynthetic process"/>
    <property type="evidence" value="ECO:0007669"/>
    <property type="project" value="InterPro"/>
</dbReference>
<feature type="domain" description="Fatty acid hydroxylase" evidence="7">
    <location>
        <begin position="87"/>
        <end position="224"/>
    </location>
</feature>
<dbReference type="GO" id="GO:0016020">
    <property type="term" value="C:membrane"/>
    <property type="evidence" value="ECO:0007669"/>
    <property type="project" value="UniProtKB-SubCell"/>
</dbReference>